<dbReference type="AlphaFoldDB" id="A0A448YU01"/>
<evidence type="ECO:0000313" key="3">
    <source>
        <dbReference type="Proteomes" id="UP000290900"/>
    </source>
</evidence>
<organism evidence="2 3">
    <name type="scientific">Brettanomyces naardenensis</name>
    <name type="common">Yeast</name>
    <dbReference type="NCBI Taxonomy" id="13370"/>
    <lineage>
        <taxon>Eukaryota</taxon>
        <taxon>Fungi</taxon>
        <taxon>Dikarya</taxon>
        <taxon>Ascomycota</taxon>
        <taxon>Saccharomycotina</taxon>
        <taxon>Pichiomycetes</taxon>
        <taxon>Pichiales</taxon>
        <taxon>Pichiaceae</taxon>
        <taxon>Brettanomyces</taxon>
    </lineage>
</organism>
<dbReference type="Proteomes" id="UP000290900">
    <property type="component" value="Unassembled WGS sequence"/>
</dbReference>
<dbReference type="InParanoid" id="A0A448YU01"/>
<evidence type="ECO:0000313" key="2">
    <source>
        <dbReference type="EMBL" id="VEU24393.1"/>
    </source>
</evidence>
<feature type="signal peptide" evidence="1">
    <location>
        <begin position="1"/>
        <end position="25"/>
    </location>
</feature>
<reference evidence="2 3" key="1">
    <citation type="submission" date="2018-12" db="EMBL/GenBank/DDBJ databases">
        <authorList>
            <person name="Tiukova I."/>
            <person name="Dainat J."/>
        </authorList>
    </citation>
    <scope>NUCLEOTIDE SEQUENCE [LARGE SCALE GENOMIC DNA]</scope>
</reference>
<keyword evidence="3" id="KW-1185">Reference proteome</keyword>
<proteinExistence type="predicted"/>
<keyword evidence="1" id="KW-0732">Signal</keyword>
<accession>A0A448YU01</accession>
<protein>
    <submittedName>
        <fullName evidence="2">DEKNAAC105638</fullName>
    </submittedName>
</protein>
<dbReference type="EMBL" id="CAACVR010000076">
    <property type="protein sequence ID" value="VEU24393.1"/>
    <property type="molecule type" value="Genomic_DNA"/>
</dbReference>
<gene>
    <name evidence="2" type="ORF">BRENAR_LOCUS5121</name>
</gene>
<name>A0A448YU01_BRENA</name>
<feature type="chain" id="PRO_5019061984" evidence="1">
    <location>
        <begin position="26"/>
        <end position="51"/>
    </location>
</feature>
<sequence>MDCMYWAFTVTLMIYPILNTPVVEATEAFQSAYSVSRLETLKTDHALIFLI</sequence>
<evidence type="ECO:0000256" key="1">
    <source>
        <dbReference type="SAM" id="SignalP"/>
    </source>
</evidence>